<dbReference type="PANTHER" id="PTHR11085">
    <property type="entry name" value="NAD-DEPENDENT PROTEIN DEACYLASE SIRTUIN-5, MITOCHONDRIAL-RELATED"/>
    <property type="match status" value="1"/>
</dbReference>
<feature type="compositionally biased region" description="Polar residues" evidence="5">
    <location>
        <begin position="117"/>
        <end position="136"/>
    </location>
</feature>
<accession>A0A420HNS7</accession>
<dbReference type="GO" id="GO:0017136">
    <property type="term" value="F:histone deacetylase activity, NAD-dependent"/>
    <property type="evidence" value="ECO:0007669"/>
    <property type="project" value="TreeGrafter"/>
</dbReference>
<evidence type="ECO:0000256" key="3">
    <source>
        <dbReference type="ARBA" id="ARBA00023027"/>
    </source>
</evidence>
<dbReference type="GO" id="GO:0005634">
    <property type="term" value="C:nucleus"/>
    <property type="evidence" value="ECO:0007669"/>
    <property type="project" value="TreeGrafter"/>
</dbReference>
<dbReference type="Pfam" id="PF02146">
    <property type="entry name" value="SIR2"/>
    <property type="match status" value="3"/>
</dbReference>
<feature type="binding site" evidence="4">
    <location>
        <position position="427"/>
    </location>
    <ligand>
        <name>Zn(2+)</name>
        <dbReference type="ChEBI" id="CHEBI:29105"/>
    </ligand>
</feature>
<dbReference type="EMBL" id="MCBR01017836">
    <property type="protein sequence ID" value="RKF59082.1"/>
    <property type="molecule type" value="Genomic_DNA"/>
</dbReference>
<feature type="region of interest" description="Disordered" evidence="5">
    <location>
        <begin position="112"/>
        <end position="136"/>
    </location>
</feature>
<evidence type="ECO:0000256" key="1">
    <source>
        <dbReference type="ARBA" id="ARBA00006924"/>
    </source>
</evidence>
<protein>
    <submittedName>
        <fullName evidence="7">Putative hst3 protein</fullName>
    </submittedName>
</protein>
<dbReference type="InterPro" id="IPR050134">
    <property type="entry name" value="NAD-dep_sirtuin_deacylases"/>
</dbReference>
<feature type="domain" description="Deacetylase sirtuin-type" evidence="6">
    <location>
        <begin position="7"/>
        <end position="550"/>
    </location>
</feature>
<comment type="caution">
    <text evidence="7">The sequence shown here is derived from an EMBL/GenBank/DDBJ whole genome shotgun (WGS) entry which is preliminary data.</text>
</comment>
<evidence type="ECO:0000256" key="5">
    <source>
        <dbReference type="SAM" id="MobiDB-lite"/>
    </source>
</evidence>
<evidence type="ECO:0000259" key="6">
    <source>
        <dbReference type="PROSITE" id="PS50305"/>
    </source>
</evidence>
<sequence>MPIIKVHPNSESELQEIADALAQSRKVVILTGAGISTNCGIPDFRSKDGLYSLIQNQYDSALKCPPWKQSNTFDIDDRPKKKRKHWYYEVVAPDGRVVDVIDDDMPQRTLQEHGSRHSSISLPNENITQSASQRSHSDSFLNECNNMKSLRTISSDLRKDYRCEKRHLHQYPVQNSLSHAKLKELDLSSISLENLKKKKSPQSPKLTTGVESTKEDTFKTRQVLNKNKYTKIKEVDQNNSSSKLTGLDEKEPIDMLNDSGGKWLDECQSSQSSLRTLPNLKGRDLFDALIWSDPFKTSIFYMFMTSFRKKVQLVQSTSEAHRFFKTLRDSGRLVRTYTQNIDCFEEKEGLSTDLKLGPGNRARFRARNLRMALTENPSQGSDQFRGVEAVLLHGSLSKLRCGVCSQLCDWDEDDRLSITSRGSAPDCPHCTAKNTKRRNRGCRALAVGRLRPDVVLYGEEHPNSSLISPLVTHDLGLRPDILLIMGTSLKVHGLKVLVKEFAKAVHDRRGKVIFVNYTQPPESIWSDVIDYWVNWDCDKWVLDLKERKREIWLPQGSINSKVSERRQNGHSQSKNSKRSRSQVIHDDQSSGAYLVFKIMSSLAQEDSDSSIKEGKFKFNRRSFSSYAKRSIAPLKEAKTKLIPQGLKNCFLVKSSSKFFGQKESQPNDTIKGNYDSNLITSYISKNWSKYWKDFVKENPKLQQTGVS</sequence>
<dbReference type="Proteomes" id="UP000285405">
    <property type="component" value="Unassembled WGS sequence"/>
</dbReference>
<name>A0A420HNS7_9PEZI</name>
<dbReference type="OrthoDB" id="2919105at2759"/>
<feature type="region of interest" description="Disordered" evidence="5">
    <location>
        <begin position="562"/>
        <end position="585"/>
    </location>
</feature>
<feature type="binding site" evidence="4">
    <location>
        <position position="442"/>
    </location>
    <ligand>
        <name>Zn(2+)</name>
        <dbReference type="ChEBI" id="CHEBI:29105"/>
    </ligand>
</feature>
<organism evidence="7 8">
    <name type="scientific">Golovinomyces cichoracearum</name>
    <dbReference type="NCBI Taxonomy" id="62708"/>
    <lineage>
        <taxon>Eukaryota</taxon>
        <taxon>Fungi</taxon>
        <taxon>Dikarya</taxon>
        <taxon>Ascomycota</taxon>
        <taxon>Pezizomycotina</taxon>
        <taxon>Leotiomycetes</taxon>
        <taxon>Erysiphales</taxon>
        <taxon>Erysiphaceae</taxon>
        <taxon>Golovinomyces</taxon>
    </lineage>
</organism>
<evidence type="ECO:0000256" key="2">
    <source>
        <dbReference type="ARBA" id="ARBA00022679"/>
    </source>
</evidence>
<evidence type="ECO:0000313" key="8">
    <source>
        <dbReference type="Proteomes" id="UP000285405"/>
    </source>
</evidence>
<gene>
    <name evidence="7" type="ORF">GcC1_178010</name>
</gene>
<evidence type="ECO:0000256" key="4">
    <source>
        <dbReference type="PROSITE-ProRule" id="PRU00236"/>
    </source>
</evidence>
<dbReference type="GO" id="GO:0046872">
    <property type="term" value="F:metal ion binding"/>
    <property type="evidence" value="ECO:0007669"/>
    <property type="project" value="UniProtKB-KW"/>
</dbReference>
<keyword evidence="4" id="KW-0479">Metal-binding</keyword>
<dbReference type="InterPro" id="IPR029035">
    <property type="entry name" value="DHS-like_NAD/FAD-binding_dom"/>
</dbReference>
<keyword evidence="4" id="KW-0862">Zinc</keyword>
<proteinExistence type="inferred from homology"/>
<dbReference type="AlphaFoldDB" id="A0A420HNS7"/>
<dbReference type="PROSITE" id="PS50305">
    <property type="entry name" value="SIRTUIN"/>
    <property type="match status" value="1"/>
</dbReference>
<dbReference type="InterPro" id="IPR026590">
    <property type="entry name" value="Ssirtuin_cat_dom"/>
</dbReference>
<feature type="active site" description="Proton acceptor" evidence="4">
    <location>
        <position position="393"/>
    </location>
</feature>
<feature type="binding site" evidence="4">
    <location>
        <position position="404"/>
    </location>
    <ligand>
        <name>Zn(2+)</name>
        <dbReference type="ChEBI" id="CHEBI:29105"/>
    </ligand>
</feature>
<dbReference type="InterPro" id="IPR003000">
    <property type="entry name" value="Sirtuin"/>
</dbReference>
<dbReference type="PANTHER" id="PTHR11085:SF8">
    <property type="entry name" value="NAD-DEPENDENT HISTONE DEACETYLASE HST3"/>
    <property type="match status" value="1"/>
</dbReference>
<comment type="similarity">
    <text evidence="1">Belongs to the sirtuin family. Class I subfamily.</text>
</comment>
<evidence type="ECO:0000313" key="7">
    <source>
        <dbReference type="EMBL" id="RKF59082.1"/>
    </source>
</evidence>
<keyword evidence="3" id="KW-0520">NAD</keyword>
<dbReference type="Gene3D" id="3.40.50.1220">
    <property type="entry name" value="TPP-binding domain"/>
    <property type="match status" value="2"/>
</dbReference>
<reference evidence="7 8" key="1">
    <citation type="journal article" date="2018" name="BMC Genomics">
        <title>Comparative genome analyses reveal sequence features reflecting distinct modes of host-adaptation between dicot and monocot powdery mildew.</title>
        <authorList>
            <person name="Wu Y."/>
            <person name="Ma X."/>
            <person name="Pan Z."/>
            <person name="Kale S.D."/>
            <person name="Song Y."/>
            <person name="King H."/>
            <person name="Zhang Q."/>
            <person name="Presley C."/>
            <person name="Deng X."/>
            <person name="Wei C.I."/>
            <person name="Xiao S."/>
        </authorList>
    </citation>
    <scope>NUCLEOTIDE SEQUENCE [LARGE SCALE GENOMIC DNA]</scope>
    <source>
        <strain evidence="7">UCSC1</strain>
    </source>
</reference>
<dbReference type="SUPFAM" id="SSF52467">
    <property type="entry name" value="DHS-like NAD/FAD-binding domain"/>
    <property type="match status" value="1"/>
</dbReference>
<feature type="binding site" evidence="4">
    <location>
        <position position="401"/>
    </location>
    <ligand>
        <name>Zn(2+)</name>
        <dbReference type="ChEBI" id="CHEBI:29105"/>
    </ligand>
</feature>
<keyword evidence="2" id="KW-0808">Transferase</keyword>
<dbReference type="GO" id="GO:0070403">
    <property type="term" value="F:NAD+ binding"/>
    <property type="evidence" value="ECO:0007669"/>
    <property type="project" value="InterPro"/>
</dbReference>